<feature type="region of interest" description="Disordered" evidence="1">
    <location>
        <begin position="14"/>
        <end position="49"/>
    </location>
</feature>
<dbReference type="HOGENOM" id="CLU_2061905_0_0_1"/>
<evidence type="ECO:0000256" key="1">
    <source>
        <dbReference type="SAM" id="MobiDB-lite"/>
    </source>
</evidence>
<proteinExistence type="predicted"/>
<accession>B0DR73</accession>
<name>B0DR73_LACBS</name>
<evidence type="ECO:0000313" key="3">
    <source>
        <dbReference type="Proteomes" id="UP000001194"/>
    </source>
</evidence>
<evidence type="ECO:0000313" key="2">
    <source>
        <dbReference type="EMBL" id="EDR02951.1"/>
    </source>
</evidence>
<dbReference type="KEGG" id="lbc:LACBIDRAFT_331971"/>
<dbReference type="Proteomes" id="UP000001194">
    <property type="component" value="Unassembled WGS sequence"/>
</dbReference>
<dbReference type="InParanoid" id="B0DR73"/>
<organism evidence="3">
    <name type="scientific">Laccaria bicolor (strain S238N-H82 / ATCC MYA-4686)</name>
    <name type="common">Bicoloured deceiver</name>
    <name type="synonym">Laccaria laccata var. bicolor</name>
    <dbReference type="NCBI Taxonomy" id="486041"/>
    <lineage>
        <taxon>Eukaryota</taxon>
        <taxon>Fungi</taxon>
        <taxon>Dikarya</taxon>
        <taxon>Basidiomycota</taxon>
        <taxon>Agaricomycotina</taxon>
        <taxon>Agaricomycetes</taxon>
        <taxon>Agaricomycetidae</taxon>
        <taxon>Agaricales</taxon>
        <taxon>Agaricineae</taxon>
        <taxon>Hydnangiaceae</taxon>
        <taxon>Laccaria</taxon>
    </lineage>
</organism>
<dbReference type="AlphaFoldDB" id="B0DR73"/>
<sequence length="119" mass="12884">MGVDVVRLVSLFAGQTAPPESQSPLPPPWRDPPHLRRGSPTHTDNDTSDQAIYDGQRLHKRLTCCFDSQGPGTPKRSDPARLELIYSGSTTQNIPLHQQPSSSNTITPVCVASTVARVA</sequence>
<protein>
    <submittedName>
        <fullName evidence="2">Predicted protein</fullName>
    </submittedName>
</protein>
<dbReference type="RefSeq" id="XP_001886374.1">
    <property type="nucleotide sequence ID" value="XM_001886339.1"/>
</dbReference>
<gene>
    <name evidence="2" type="ORF">LACBIDRAFT_331971</name>
</gene>
<dbReference type="GeneID" id="6081994"/>
<reference evidence="2 3" key="1">
    <citation type="journal article" date="2008" name="Nature">
        <title>The genome of Laccaria bicolor provides insights into mycorrhizal symbiosis.</title>
        <authorList>
            <person name="Martin F."/>
            <person name="Aerts A."/>
            <person name="Ahren D."/>
            <person name="Brun A."/>
            <person name="Danchin E.G.J."/>
            <person name="Duchaussoy F."/>
            <person name="Gibon J."/>
            <person name="Kohler A."/>
            <person name="Lindquist E."/>
            <person name="Pereda V."/>
            <person name="Salamov A."/>
            <person name="Shapiro H.J."/>
            <person name="Wuyts J."/>
            <person name="Blaudez D."/>
            <person name="Buee M."/>
            <person name="Brokstein P."/>
            <person name="Canbaeck B."/>
            <person name="Cohen D."/>
            <person name="Courty P.E."/>
            <person name="Coutinho P.M."/>
            <person name="Delaruelle C."/>
            <person name="Detter J.C."/>
            <person name="Deveau A."/>
            <person name="DiFazio S."/>
            <person name="Duplessis S."/>
            <person name="Fraissinet-Tachet L."/>
            <person name="Lucic E."/>
            <person name="Frey-Klett P."/>
            <person name="Fourrey C."/>
            <person name="Feussner I."/>
            <person name="Gay G."/>
            <person name="Grimwood J."/>
            <person name="Hoegger P.J."/>
            <person name="Jain P."/>
            <person name="Kilaru S."/>
            <person name="Labbe J."/>
            <person name="Lin Y.C."/>
            <person name="Legue V."/>
            <person name="Le Tacon F."/>
            <person name="Marmeisse R."/>
            <person name="Melayah D."/>
            <person name="Montanini B."/>
            <person name="Muratet M."/>
            <person name="Nehls U."/>
            <person name="Niculita-Hirzel H."/>
            <person name="Oudot-Le Secq M.P."/>
            <person name="Peter M."/>
            <person name="Quesneville H."/>
            <person name="Rajashekar B."/>
            <person name="Reich M."/>
            <person name="Rouhier N."/>
            <person name="Schmutz J."/>
            <person name="Yin T."/>
            <person name="Chalot M."/>
            <person name="Henrissat B."/>
            <person name="Kuees U."/>
            <person name="Lucas S."/>
            <person name="Van de Peer Y."/>
            <person name="Podila G.K."/>
            <person name="Polle A."/>
            <person name="Pukkila P.J."/>
            <person name="Richardson P.M."/>
            <person name="Rouze P."/>
            <person name="Sanders I.R."/>
            <person name="Stajich J.E."/>
            <person name="Tunlid A."/>
            <person name="Tuskan G."/>
            <person name="Grigoriev I.V."/>
        </authorList>
    </citation>
    <scope>NUCLEOTIDE SEQUENCE [LARGE SCALE GENOMIC DNA]</scope>
    <source>
        <strain evidence="3">S238N-H82 / ATCC MYA-4686</strain>
    </source>
</reference>
<dbReference type="EMBL" id="DS547127">
    <property type="protein sequence ID" value="EDR02951.1"/>
    <property type="molecule type" value="Genomic_DNA"/>
</dbReference>
<keyword evidence="3" id="KW-1185">Reference proteome</keyword>